<dbReference type="Proteomes" id="UP000525078">
    <property type="component" value="Unassembled WGS sequence"/>
</dbReference>
<reference evidence="1 2" key="1">
    <citation type="journal article" date="2020" name="bioRxiv">
        <title>Sequence and annotation of 42 cannabis genomes reveals extensive copy number variation in cannabinoid synthesis and pathogen resistance genes.</title>
        <authorList>
            <person name="Mckernan K.J."/>
            <person name="Helbert Y."/>
            <person name="Kane L.T."/>
            <person name="Ebling H."/>
            <person name="Zhang L."/>
            <person name="Liu B."/>
            <person name="Eaton Z."/>
            <person name="Mclaughlin S."/>
            <person name="Kingan S."/>
            <person name="Baybayan P."/>
            <person name="Concepcion G."/>
            <person name="Jordan M."/>
            <person name="Riva A."/>
            <person name="Barbazuk W."/>
            <person name="Harkins T."/>
        </authorList>
    </citation>
    <scope>NUCLEOTIDE SEQUENCE [LARGE SCALE GENOMIC DNA]</scope>
    <source>
        <strain evidence="2">cv. Jamaican Lion 4</strain>
        <tissue evidence="1">Leaf</tissue>
    </source>
</reference>
<name>A0A7J6FVM8_CANSA</name>
<dbReference type="EMBL" id="JAATIP010000098">
    <property type="protein sequence ID" value="KAF4373800.1"/>
    <property type="molecule type" value="Genomic_DNA"/>
</dbReference>
<evidence type="ECO:0000313" key="2">
    <source>
        <dbReference type="Proteomes" id="UP000525078"/>
    </source>
</evidence>
<accession>A0A7J6FVM8</accession>
<protein>
    <submittedName>
        <fullName evidence="1">Uncharacterized protein</fullName>
    </submittedName>
</protein>
<organism evidence="1 2">
    <name type="scientific">Cannabis sativa</name>
    <name type="common">Hemp</name>
    <name type="synonym">Marijuana</name>
    <dbReference type="NCBI Taxonomy" id="3483"/>
    <lineage>
        <taxon>Eukaryota</taxon>
        <taxon>Viridiplantae</taxon>
        <taxon>Streptophyta</taxon>
        <taxon>Embryophyta</taxon>
        <taxon>Tracheophyta</taxon>
        <taxon>Spermatophyta</taxon>
        <taxon>Magnoliopsida</taxon>
        <taxon>eudicotyledons</taxon>
        <taxon>Gunneridae</taxon>
        <taxon>Pentapetalae</taxon>
        <taxon>rosids</taxon>
        <taxon>fabids</taxon>
        <taxon>Rosales</taxon>
        <taxon>Cannabaceae</taxon>
        <taxon>Cannabis</taxon>
    </lineage>
</organism>
<sequence>MRQTILTKCDKLVFIHTFKSFFECHESTRRLSPMAIGASNDSSLKHGLVTIQNMFPLNIISPIVSPSAFTLSMVTESLTSTSSMARWRSPCRAFNIDHSSRGKASHSGFHTQIWGGAGAPPVKTSTVCCSSLRSQTEELTIMFMTVGTAPIQTCLSTPKAEQWLRSLSKPHGDCRQQLWGGQLFPRCSLWRLDPTRYAALESQTDLFRESHQPLEHRNEARRFVEGCMKSLWQILKHYSLGSHIMRQMISTKFDNLITINNTIKSFLKCHESTRRLAPNLIRARHHSSLEHCFMAIQHILNLNCTHILPS</sequence>
<evidence type="ECO:0000313" key="1">
    <source>
        <dbReference type="EMBL" id="KAF4373800.1"/>
    </source>
</evidence>
<proteinExistence type="predicted"/>
<comment type="caution">
    <text evidence="1">The sequence shown here is derived from an EMBL/GenBank/DDBJ whole genome shotgun (WGS) entry which is preliminary data.</text>
</comment>
<gene>
    <name evidence="1" type="ORF">F8388_007706</name>
</gene>
<dbReference type="AlphaFoldDB" id="A0A7J6FVM8"/>